<comment type="caution">
    <text evidence="1">The sequence shown here is derived from an EMBL/GenBank/DDBJ whole genome shotgun (WGS) entry which is preliminary data.</text>
</comment>
<reference evidence="1" key="2">
    <citation type="submission" date="2020-06" db="EMBL/GenBank/DDBJ databases">
        <authorList>
            <person name="Sheffer M."/>
        </authorList>
    </citation>
    <scope>NUCLEOTIDE SEQUENCE</scope>
</reference>
<reference evidence="1" key="1">
    <citation type="journal article" date="2020" name="bioRxiv">
        <title>Chromosome-level reference genome of the European wasp spider Argiope bruennichi: a resource for studies on range expansion and evolutionary adaptation.</title>
        <authorList>
            <person name="Sheffer M.M."/>
            <person name="Hoppe A."/>
            <person name="Krehenwinkel H."/>
            <person name="Uhl G."/>
            <person name="Kuss A.W."/>
            <person name="Jensen L."/>
            <person name="Jensen C."/>
            <person name="Gillespie R.G."/>
            <person name="Hoff K.J."/>
            <person name="Prost S."/>
        </authorList>
    </citation>
    <scope>NUCLEOTIDE SEQUENCE</scope>
</reference>
<name>A0A8T0FSH6_ARGBR</name>
<dbReference type="AlphaFoldDB" id="A0A8T0FSH6"/>
<gene>
    <name evidence="1" type="ORF">HNY73_004660</name>
</gene>
<dbReference type="EMBL" id="JABXBU010000003">
    <property type="protein sequence ID" value="KAF8793138.1"/>
    <property type="molecule type" value="Genomic_DNA"/>
</dbReference>
<evidence type="ECO:0000313" key="1">
    <source>
        <dbReference type="EMBL" id="KAF8793138.1"/>
    </source>
</evidence>
<sequence>MFESCGMEECFKYLPGTSRGCGTEGRSINGKENMGLFFLQSGGINGGSILVKEERICLAIVSLKRTILFHRQRRRITIHEGSCSGLTDGRI</sequence>
<keyword evidence="2" id="KW-1185">Reference proteome</keyword>
<organism evidence="1 2">
    <name type="scientific">Argiope bruennichi</name>
    <name type="common">Wasp spider</name>
    <name type="synonym">Aranea bruennichi</name>
    <dbReference type="NCBI Taxonomy" id="94029"/>
    <lineage>
        <taxon>Eukaryota</taxon>
        <taxon>Metazoa</taxon>
        <taxon>Ecdysozoa</taxon>
        <taxon>Arthropoda</taxon>
        <taxon>Chelicerata</taxon>
        <taxon>Arachnida</taxon>
        <taxon>Araneae</taxon>
        <taxon>Araneomorphae</taxon>
        <taxon>Entelegynae</taxon>
        <taxon>Araneoidea</taxon>
        <taxon>Araneidae</taxon>
        <taxon>Argiope</taxon>
    </lineage>
</organism>
<proteinExistence type="predicted"/>
<accession>A0A8T0FSH6</accession>
<evidence type="ECO:0000313" key="2">
    <source>
        <dbReference type="Proteomes" id="UP000807504"/>
    </source>
</evidence>
<protein>
    <submittedName>
        <fullName evidence="1">Uncharacterized protein</fullName>
    </submittedName>
</protein>
<dbReference type="Proteomes" id="UP000807504">
    <property type="component" value="Unassembled WGS sequence"/>
</dbReference>